<feature type="domain" description="23S rRNA (guanine(745)-N(1))-methyltransferase N-terminal" evidence="2">
    <location>
        <begin position="9"/>
        <end position="53"/>
    </location>
</feature>
<name>A0ABR9ZQ74_9FIRM</name>
<evidence type="ECO:0000259" key="2">
    <source>
        <dbReference type="Pfam" id="PF21302"/>
    </source>
</evidence>
<evidence type="ECO:0000313" key="4">
    <source>
        <dbReference type="Proteomes" id="UP000614200"/>
    </source>
</evidence>
<dbReference type="Pfam" id="PF21302">
    <property type="entry name" value="Zn_ribbon_RlmA"/>
    <property type="match status" value="1"/>
</dbReference>
<dbReference type="Proteomes" id="UP000614200">
    <property type="component" value="Unassembled WGS sequence"/>
</dbReference>
<evidence type="ECO:0000259" key="1">
    <source>
        <dbReference type="Pfam" id="PF13847"/>
    </source>
</evidence>
<sequence>MKQKKSCLKCPVCDSELYPVEAMKLYKCHHNHCFDMAKEDYVNLLLSHEKKSKNPGDSQEMVTSRQSFLSKGFYEPISDEINATVKAYFERVNKCPETFLDLGCGEGYYLKRLIESLDYAETKYYGLDISKSAVKLASRHHKAAQWLVANSFFTPFMTQSLSGILSVFSPIDMGECKRMLDKEGVLIRVFPETNHLMQLKEVIYPEIKVKEYEQYLNDLEGLEIISVKNVAYDITLKNEDLVQLLLMTPHFWRVKEENKEALLKMDTILVTVSVSVGVYQQPRRHFF</sequence>
<comment type="caution">
    <text evidence="3">The sequence shown here is derived from an EMBL/GenBank/DDBJ whole genome shotgun (WGS) entry which is preliminary data.</text>
</comment>
<dbReference type="PANTHER" id="PTHR43460:SF1">
    <property type="entry name" value="METHYLTRANSFERASE TYPE 11 DOMAIN-CONTAINING PROTEIN"/>
    <property type="match status" value="1"/>
</dbReference>
<dbReference type="Gene3D" id="3.40.50.150">
    <property type="entry name" value="Vaccinia Virus protein VP39"/>
    <property type="match status" value="1"/>
</dbReference>
<dbReference type="GO" id="GO:0032259">
    <property type="term" value="P:methylation"/>
    <property type="evidence" value="ECO:0007669"/>
    <property type="project" value="UniProtKB-KW"/>
</dbReference>
<evidence type="ECO:0000313" key="3">
    <source>
        <dbReference type="EMBL" id="MBF4692615.1"/>
    </source>
</evidence>
<gene>
    <name evidence="3" type="ORF">ISU02_05775</name>
</gene>
<dbReference type="EMBL" id="JADKNH010000003">
    <property type="protein sequence ID" value="MBF4692615.1"/>
    <property type="molecule type" value="Genomic_DNA"/>
</dbReference>
<dbReference type="InterPro" id="IPR025714">
    <property type="entry name" value="Methyltranfer_dom"/>
</dbReference>
<dbReference type="RefSeq" id="WP_194700856.1">
    <property type="nucleotide sequence ID" value="NZ_JADKNH010000003.1"/>
</dbReference>
<protein>
    <submittedName>
        <fullName evidence="3">Methyltransferase domain-containing protein</fullName>
    </submittedName>
</protein>
<accession>A0ABR9ZQ74</accession>
<dbReference type="SUPFAM" id="SSF53335">
    <property type="entry name" value="S-adenosyl-L-methionine-dependent methyltransferases"/>
    <property type="match status" value="1"/>
</dbReference>
<reference evidence="3 4" key="1">
    <citation type="submission" date="2020-11" db="EMBL/GenBank/DDBJ databases">
        <title>Fusibacter basophilias sp. nov.</title>
        <authorList>
            <person name="Qiu D."/>
        </authorList>
    </citation>
    <scope>NUCLEOTIDE SEQUENCE [LARGE SCALE GENOMIC DNA]</scope>
    <source>
        <strain evidence="3 4">Q10-2</strain>
    </source>
</reference>
<dbReference type="Pfam" id="PF13847">
    <property type="entry name" value="Methyltransf_31"/>
    <property type="match status" value="1"/>
</dbReference>
<keyword evidence="3" id="KW-0489">Methyltransferase</keyword>
<dbReference type="PIRSF" id="PIRSF018249">
    <property type="entry name" value="MyrA_prd"/>
    <property type="match status" value="1"/>
</dbReference>
<keyword evidence="4" id="KW-1185">Reference proteome</keyword>
<keyword evidence="3" id="KW-0808">Transferase</keyword>
<dbReference type="CDD" id="cd02440">
    <property type="entry name" value="AdoMet_MTases"/>
    <property type="match status" value="1"/>
</dbReference>
<dbReference type="InterPro" id="IPR029063">
    <property type="entry name" value="SAM-dependent_MTases_sf"/>
</dbReference>
<dbReference type="InterPro" id="IPR052939">
    <property type="entry name" value="23S_rRNA_MeTrnsfrase_RlmA"/>
</dbReference>
<dbReference type="GO" id="GO:0008168">
    <property type="term" value="F:methyltransferase activity"/>
    <property type="evidence" value="ECO:0007669"/>
    <property type="project" value="UniProtKB-KW"/>
</dbReference>
<dbReference type="PANTHER" id="PTHR43460">
    <property type="entry name" value="METHYLTRANSFERASE"/>
    <property type="match status" value="1"/>
</dbReference>
<dbReference type="InterPro" id="IPR016718">
    <property type="entry name" value="rRNA_m1G-MeTrfase_A_prd"/>
</dbReference>
<proteinExistence type="predicted"/>
<organism evidence="3 4">
    <name type="scientific">Fusibacter ferrireducens</name>
    <dbReference type="NCBI Taxonomy" id="2785058"/>
    <lineage>
        <taxon>Bacteria</taxon>
        <taxon>Bacillati</taxon>
        <taxon>Bacillota</taxon>
        <taxon>Clostridia</taxon>
        <taxon>Eubacteriales</taxon>
        <taxon>Eubacteriales Family XII. Incertae Sedis</taxon>
        <taxon>Fusibacter</taxon>
    </lineage>
</organism>
<dbReference type="InterPro" id="IPR048647">
    <property type="entry name" value="RlmA_N"/>
</dbReference>
<feature type="domain" description="Methyltransferase" evidence="1">
    <location>
        <begin position="98"/>
        <end position="142"/>
    </location>
</feature>